<dbReference type="InterPro" id="IPR047365">
    <property type="entry name" value="Tudor_AtPTM-like"/>
</dbReference>
<dbReference type="EMBL" id="BMAR01000006">
    <property type="protein sequence ID" value="GFR43935.1"/>
    <property type="molecule type" value="Genomic_DNA"/>
</dbReference>
<evidence type="ECO:0000256" key="2">
    <source>
        <dbReference type="ARBA" id="ARBA00004286"/>
    </source>
</evidence>
<sequence>MLGDKPIYRKDAKQYCGRLVRKAFVPEGAGPKRRQFFTGKVVECPIFDGEVCYRILYDDGDTEDIAWEELVQIMLPEPEAGSQLRRTQAPGLTDTTNRLTNTKNPHPRGKEDMDEGPTAKKPKYATPSALGTAGAGRPAKAQGANQVSYLGLSTPAVSLEAAATGINEQEAPRQGRVRRRQDTPDDGAGGDEAGGDGGHGAVPPPSTRARRGQHEQPGRQEAAGGNKEEEAPAANAGDAARLEEVPAQPAAGGFVARTIGSAGHIARIHLENFMCHKHFELDLGTHVTLVSGQNGSGKSAVMQALQVCLGVTARSTGRGSNLGGFIRTGATDAKVQVTLWNTGDEAFMPHLFGSRITVERQIKKAGASPYVLLDERGRKVQPERGEKPRELLDRILDHFCVDASNPLTIITQDMARQFLSASKDDAKLKYEMFMEGTLQDKTQEELKVSNANCAIIARTLENSAAELNAERQQNAQYRSKLEKLKSADKLVEHRDLLERAAAWRAVQLMEGRLAVATAAAERQGPETIGLCDRHLQALERAKQELLERKRLLGEDMQRHQEVIDNHGKHIRSLVMAVNRAHADMDRVSRDKRGVELSIRTLESDKQALDKRLDEETGGKTAEARRRVEEHQREVTVKQAALQEATERANAAQQAFEAARSQLDILANELQAARNNVMTSEKNVASHRNELQRIAAAQGNRLAMFGAVELNKLIERYAHNFRARPIGPIGALLSISDAKWLMAAEVALGVCFSDYLVSCSQDATLLRQLMAQAKYDRKAAIITTPFDRPLHTISPARRPVGGFAPLLDVLVVQDATAHVQVMNYIVDKFHVESMALVENSLQGRSIMYSGAAGQHISVLVDIEGNFYKGNKDMCYVDRNCNPRRRCRLVADLSQYATEVERDLERYGAELQAHKEDLLNLQHRHREAQMLVTQRDQERKRLLAEKIRAKTDLDRTVTAAPEMPNFDDDEQATAVLSQLSDIQKEVLELQASLQTAEETLALAMQAHDQAVQLATAEKERFQEQVQEGDRLRQALTDVEQQLTEVANLHNNTLTRREQAVSGLEKLRQAVEAADRKVQEAVAAATQVCSRADGEQALADALPVMKEEMARQLSSRRTRAEFAKMSEEQLRKVERASLARNMEYDGLVRHLERVNGNIAKVEKEAGCDLQELEIRLADSDRTVERKLAVHRRIENTVRLFYANYQRQVQYFEKNRAHIEHITMHKFDRYLRRRDHTGRLVFDHTERTLKLLIKPRGKNNPHVQAVEDLKQLSGGERSFTTVAFLLAIGASTESPFRCMDEFDVFMDAINRRVATETLLEFAYENPAFQYIFLTPQDIQAVEDARQEMMKKRKVHLSSAFLRTVQLRPARANGTQA</sequence>
<evidence type="ECO:0000313" key="17">
    <source>
        <dbReference type="Proteomes" id="UP001054857"/>
    </source>
</evidence>
<keyword evidence="4" id="KW-0158">Chromosome</keyword>
<accession>A0AAD3DL98</accession>
<comment type="caution">
    <text evidence="16">The sequence shown here is derived from an EMBL/GenBank/DDBJ whole genome shotgun (WGS) entry which is preliminary data.</text>
</comment>
<evidence type="ECO:0000256" key="3">
    <source>
        <dbReference type="ARBA" id="ARBA00006793"/>
    </source>
</evidence>
<feature type="coiled-coil region" evidence="12">
    <location>
        <begin position="895"/>
        <end position="929"/>
    </location>
</feature>
<keyword evidence="11" id="KW-0539">Nucleus</keyword>
<evidence type="ECO:0000256" key="7">
    <source>
        <dbReference type="ARBA" id="ARBA00022840"/>
    </source>
</evidence>
<feature type="region of interest" description="Disordered" evidence="13">
    <location>
        <begin position="164"/>
        <end position="239"/>
    </location>
</feature>
<keyword evidence="5" id="KW-0547">Nucleotide-binding</keyword>
<dbReference type="GO" id="GO:0030915">
    <property type="term" value="C:Smc5-Smc6 complex"/>
    <property type="evidence" value="ECO:0007669"/>
    <property type="project" value="TreeGrafter"/>
</dbReference>
<dbReference type="Gene3D" id="3.40.50.300">
    <property type="entry name" value="P-loop containing nucleotide triphosphate hydrolases"/>
    <property type="match status" value="2"/>
</dbReference>
<dbReference type="Pfam" id="PF02463">
    <property type="entry name" value="SMC_N"/>
    <property type="match status" value="1"/>
</dbReference>
<organism evidence="16 17">
    <name type="scientific">Astrephomene gubernaculifera</name>
    <dbReference type="NCBI Taxonomy" id="47775"/>
    <lineage>
        <taxon>Eukaryota</taxon>
        <taxon>Viridiplantae</taxon>
        <taxon>Chlorophyta</taxon>
        <taxon>core chlorophytes</taxon>
        <taxon>Chlorophyceae</taxon>
        <taxon>CS clade</taxon>
        <taxon>Chlamydomonadales</taxon>
        <taxon>Astrephomenaceae</taxon>
        <taxon>Astrephomene</taxon>
    </lineage>
</organism>
<dbReference type="GO" id="GO:0051276">
    <property type="term" value="P:chromosome organization"/>
    <property type="evidence" value="ECO:0007669"/>
    <property type="project" value="UniProtKB-ARBA"/>
</dbReference>
<evidence type="ECO:0000256" key="1">
    <source>
        <dbReference type="ARBA" id="ARBA00004123"/>
    </source>
</evidence>
<keyword evidence="6" id="KW-0227">DNA damage</keyword>
<feature type="coiled-coil region" evidence="12">
    <location>
        <begin position="627"/>
        <end position="689"/>
    </location>
</feature>
<evidence type="ECO:0000256" key="8">
    <source>
        <dbReference type="ARBA" id="ARBA00023054"/>
    </source>
</evidence>
<dbReference type="GO" id="GO:0000724">
    <property type="term" value="P:double-strand break repair via homologous recombination"/>
    <property type="evidence" value="ECO:0007669"/>
    <property type="project" value="TreeGrafter"/>
</dbReference>
<dbReference type="GO" id="GO:0035861">
    <property type="term" value="C:site of double-strand break"/>
    <property type="evidence" value="ECO:0007669"/>
    <property type="project" value="TreeGrafter"/>
</dbReference>
<dbReference type="Proteomes" id="UP001054857">
    <property type="component" value="Unassembled WGS sequence"/>
</dbReference>
<evidence type="ECO:0000256" key="5">
    <source>
        <dbReference type="ARBA" id="ARBA00022741"/>
    </source>
</evidence>
<keyword evidence="7" id="KW-0067">ATP-binding</keyword>
<proteinExistence type="inferred from homology"/>
<gene>
    <name evidence="16" type="ORF">Agub_g5073</name>
</gene>
<evidence type="ECO:0000259" key="14">
    <source>
        <dbReference type="Pfam" id="PF02463"/>
    </source>
</evidence>
<dbReference type="GO" id="GO:0005524">
    <property type="term" value="F:ATP binding"/>
    <property type="evidence" value="ECO:0007669"/>
    <property type="project" value="UniProtKB-KW"/>
</dbReference>
<keyword evidence="17" id="KW-1185">Reference proteome</keyword>
<feature type="coiled-coil region" evidence="12">
    <location>
        <begin position="460"/>
        <end position="487"/>
    </location>
</feature>
<evidence type="ECO:0000313" key="16">
    <source>
        <dbReference type="EMBL" id="GFR43935.1"/>
    </source>
</evidence>
<evidence type="ECO:0000256" key="10">
    <source>
        <dbReference type="ARBA" id="ARBA00023204"/>
    </source>
</evidence>
<evidence type="ECO:0000256" key="6">
    <source>
        <dbReference type="ARBA" id="ARBA00022763"/>
    </source>
</evidence>
<comment type="subcellular location">
    <subcellularLocation>
        <location evidence="2">Chromosome</location>
    </subcellularLocation>
    <subcellularLocation>
        <location evidence="1">Nucleus</location>
    </subcellularLocation>
</comment>
<evidence type="ECO:0000256" key="9">
    <source>
        <dbReference type="ARBA" id="ARBA00023172"/>
    </source>
</evidence>
<dbReference type="GO" id="GO:0005634">
    <property type="term" value="C:nucleus"/>
    <property type="evidence" value="ECO:0007669"/>
    <property type="project" value="UniProtKB-SubCell"/>
</dbReference>
<keyword evidence="9" id="KW-0233">DNA recombination</keyword>
<feature type="coiled-coil region" evidence="12">
    <location>
        <begin position="977"/>
        <end position="1081"/>
    </location>
</feature>
<evidence type="ECO:0008006" key="18">
    <source>
        <dbReference type="Google" id="ProtNLM"/>
    </source>
</evidence>
<feature type="domain" description="RecF/RecN/SMC N-terminal" evidence="14">
    <location>
        <begin position="265"/>
        <end position="1330"/>
    </location>
</feature>
<dbReference type="Pfam" id="PF21743">
    <property type="entry name" value="PTM_DIR17_Tudor"/>
    <property type="match status" value="1"/>
</dbReference>
<evidence type="ECO:0000256" key="4">
    <source>
        <dbReference type="ARBA" id="ARBA00022454"/>
    </source>
</evidence>
<dbReference type="SUPFAM" id="SSF52540">
    <property type="entry name" value="P-loop containing nucleoside triphosphate hydrolases"/>
    <property type="match status" value="2"/>
</dbReference>
<feature type="compositionally biased region" description="Polar residues" evidence="13">
    <location>
        <begin position="93"/>
        <end position="104"/>
    </location>
</feature>
<evidence type="ECO:0000256" key="12">
    <source>
        <dbReference type="SAM" id="Coils"/>
    </source>
</evidence>
<dbReference type="InterPro" id="IPR003395">
    <property type="entry name" value="RecF/RecN/SMC_N"/>
</dbReference>
<protein>
    <recommendedName>
        <fullName evidence="18">Structural maintenance of chromosomes protein 6</fullName>
    </recommendedName>
</protein>
<evidence type="ECO:0000259" key="15">
    <source>
        <dbReference type="Pfam" id="PF21743"/>
    </source>
</evidence>
<dbReference type="InterPro" id="IPR027417">
    <property type="entry name" value="P-loop_NTPase"/>
</dbReference>
<feature type="domain" description="PTM/DIR17-like Tudor" evidence="15">
    <location>
        <begin position="17"/>
        <end position="74"/>
    </location>
</feature>
<dbReference type="PANTHER" id="PTHR19306:SF6">
    <property type="entry name" value="STRUCTURAL MAINTENANCE OF CHROMOSOMES PROTEIN 6"/>
    <property type="match status" value="1"/>
</dbReference>
<name>A0AAD3DL98_9CHLO</name>
<evidence type="ECO:0000256" key="11">
    <source>
        <dbReference type="ARBA" id="ARBA00023242"/>
    </source>
</evidence>
<feature type="region of interest" description="Disordered" evidence="13">
    <location>
        <begin position="78"/>
        <end position="139"/>
    </location>
</feature>
<reference evidence="16 17" key="1">
    <citation type="journal article" date="2021" name="Sci. Rep.">
        <title>Genome sequencing of the multicellular alga Astrephomene provides insights into convergent evolution of germ-soma differentiation.</title>
        <authorList>
            <person name="Yamashita S."/>
            <person name="Yamamoto K."/>
            <person name="Matsuzaki R."/>
            <person name="Suzuki S."/>
            <person name="Yamaguchi H."/>
            <person name="Hirooka S."/>
            <person name="Minakuchi Y."/>
            <person name="Miyagishima S."/>
            <person name="Kawachi M."/>
            <person name="Toyoda A."/>
            <person name="Nozaki H."/>
        </authorList>
    </citation>
    <scope>NUCLEOTIDE SEQUENCE [LARGE SCALE GENOMIC DNA]</scope>
    <source>
        <strain evidence="16 17">NIES-4017</strain>
    </source>
</reference>
<dbReference type="GO" id="GO:0003697">
    <property type="term" value="F:single-stranded DNA binding"/>
    <property type="evidence" value="ECO:0007669"/>
    <property type="project" value="TreeGrafter"/>
</dbReference>
<feature type="compositionally biased region" description="Gly residues" evidence="13">
    <location>
        <begin position="190"/>
        <end position="200"/>
    </location>
</feature>
<keyword evidence="8 12" id="KW-0175">Coiled coil</keyword>
<evidence type="ECO:0000256" key="13">
    <source>
        <dbReference type="SAM" id="MobiDB-lite"/>
    </source>
</evidence>
<comment type="similarity">
    <text evidence="3">Belongs to the SMC family. SMC6 subfamily.</text>
</comment>
<dbReference type="GO" id="GO:0003684">
    <property type="term" value="F:damaged DNA binding"/>
    <property type="evidence" value="ECO:0007669"/>
    <property type="project" value="TreeGrafter"/>
</dbReference>
<keyword evidence="10" id="KW-0234">DNA repair</keyword>
<dbReference type="PANTHER" id="PTHR19306">
    <property type="entry name" value="STRUCTURAL MAINTENANCE OF CHROMOSOMES 5,6 SMC5, SMC6"/>
    <property type="match status" value="1"/>
</dbReference>